<evidence type="ECO:0000313" key="6">
    <source>
        <dbReference type="Proteomes" id="UP000224563"/>
    </source>
</evidence>
<dbReference type="InterPro" id="IPR011990">
    <property type="entry name" value="TPR-like_helical_dom_sf"/>
</dbReference>
<keyword evidence="2" id="KW-0175">Coiled coil</keyword>
<dbReference type="InterPro" id="IPR019734">
    <property type="entry name" value="TPR_rpt"/>
</dbReference>
<evidence type="ECO:0000256" key="1">
    <source>
        <dbReference type="PROSITE-ProRule" id="PRU00339"/>
    </source>
</evidence>
<dbReference type="Proteomes" id="UP000224563">
    <property type="component" value="Unassembled WGS sequence"/>
</dbReference>
<evidence type="ECO:0000313" key="5">
    <source>
        <dbReference type="EMBL" id="PHU38688.1"/>
    </source>
</evidence>
<dbReference type="Gene3D" id="3.40.50.300">
    <property type="entry name" value="P-loop containing nucleotide triphosphate hydrolases"/>
    <property type="match status" value="1"/>
</dbReference>
<dbReference type="SUPFAM" id="SSF48452">
    <property type="entry name" value="TPR-like"/>
    <property type="match status" value="1"/>
</dbReference>
<reference evidence="5 6" key="1">
    <citation type="submission" date="2017-10" db="EMBL/GenBank/DDBJ databases">
        <title>Resolving the taxonomy of Roseburia spp., Eubacterium rectale and Agathobacter spp. through phylogenomic analysis.</title>
        <authorList>
            <person name="Sheridan P.O."/>
            <person name="Walker A.W."/>
            <person name="Duncan S.H."/>
            <person name="Scott K.P."/>
            <person name="Toole P.W.O."/>
            <person name="Luis P."/>
            <person name="Flint H.J."/>
        </authorList>
    </citation>
    <scope>NUCLEOTIDE SEQUENCE [LARGE SCALE GENOMIC DNA]</scope>
    <source>
        <strain evidence="5 6">JK623</strain>
    </source>
</reference>
<dbReference type="InterPro" id="IPR003593">
    <property type="entry name" value="AAA+_ATPase"/>
</dbReference>
<keyword evidence="6" id="KW-1185">Reference proteome</keyword>
<evidence type="ECO:0000256" key="2">
    <source>
        <dbReference type="SAM" id="Coils"/>
    </source>
</evidence>
<dbReference type="SMART" id="SM00382">
    <property type="entry name" value="AAA"/>
    <property type="match status" value="1"/>
</dbReference>
<feature type="domain" description="AAA+ ATPase" evidence="4">
    <location>
        <begin position="718"/>
        <end position="841"/>
    </location>
</feature>
<dbReference type="InterPro" id="IPR027417">
    <property type="entry name" value="P-loop_NTPase"/>
</dbReference>
<comment type="caution">
    <text evidence="5">The sequence shown here is derived from an EMBL/GenBank/DDBJ whole genome shotgun (WGS) entry which is preliminary data.</text>
</comment>
<dbReference type="Gene3D" id="1.25.40.10">
    <property type="entry name" value="Tetratricopeptide repeat domain"/>
    <property type="match status" value="1"/>
</dbReference>
<accession>A0A2G3E5Z3</accession>
<feature type="region of interest" description="Disordered" evidence="3">
    <location>
        <begin position="593"/>
        <end position="639"/>
    </location>
</feature>
<reference evidence="5 6" key="2">
    <citation type="submission" date="2017-10" db="EMBL/GenBank/DDBJ databases">
        <authorList>
            <person name="Banno H."/>
            <person name="Chua N.-H."/>
        </authorList>
    </citation>
    <scope>NUCLEOTIDE SEQUENCE [LARGE SCALE GENOMIC DNA]</scope>
    <source>
        <strain evidence="5 6">JK623</strain>
    </source>
</reference>
<dbReference type="RefSeq" id="WP_099385400.1">
    <property type="nucleotide sequence ID" value="NZ_JANSWH010000068.1"/>
</dbReference>
<name>A0A2G3E5Z3_9FIRM</name>
<feature type="coiled-coil region" evidence="2">
    <location>
        <begin position="348"/>
        <end position="380"/>
    </location>
</feature>
<evidence type="ECO:0000259" key="4">
    <source>
        <dbReference type="SMART" id="SM00382"/>
    </source>
</evidence>
<dbReference type="AlphaFoldDB" id="A0A2G3E5Z3"/>
<dbReference type="PROSITE" id="PS50005">
    <property type="entry name" value="TPR"/>
    <property type="match status" value="1"/>
</dbReference>
<sequence length="929" mass="103028">MDKYEYNLKFDQIKSLCSEENYDAAAEIADTINWSKIRNVNALVKAGEVYEKVSRYDEAHSILLMAYDRSPIGRMIIYRLAELAIKMNDLAEAQDYYQEFVEIAPRDNLKFVLQYEILKAKGASYPELIAVLEKLKEQEYTEEWSYELAYLYHKANMVEKCIEACDELILWFGDGPYVERALELKMLYQPLSKSQEEKYRSFRMAKEGITRIHAEEMEKAGEYGHQPVNIPQVTLSAERFNTVNLQEEIAKGMQQIMNATEKTTVTDTIDSIRKAAGEIPYLQLPKESAEPAETETHIETDEEIDGSLKINFQELLDEDADGQVSMVMDEQQQLERQITGQMTIADVLEEWEKTKHAAEMAMKEAEQRKLESAKARALQEAGDIMERLTGLIPKLDAGVQPVELLEEEYMSHVPTEEAEQPEETTPIETAFMETAPMEAAPMETAPIEAAPIETAPIETAPIETAPTDASLIEASPIETSSIETSSIDVSPIEQVENAEISEPVESVQADDEKSEHSINLAGLMMAGTAAAAKLAVGGIHEVEAAETAKASAIAETAKAVASGLHELHPTETDHVTTDNSTTDHATTDNVVIESVAEEPQYVEAEPKTAETAEEAEPKAAETKAAEQEEVTPEMKKILEQPTIRLPEIQLPEDIVEDMASEAAENQAKEQQEELAVKRLSPDQKAIFSYFVPVKGMEDQLCMALTGAIRHLKEDDTAKTGNIIIQGGRGCGKTVLATSIIKVLQNETGKLTGKIGKINADALNRKDVQSLLSKVEGGVLIIERAGELTHETAVKLALLLQNDKSGLLVIMEDTSKGIKKALSLDGAFASRFSEKVDVPIFTNDELVSFAKSYSSELGYEIDEMAILALYNRISNIQRLDQATTLTEVKDIVDEAIDREQHGGLRKAFSILTASRYTDDDKIVLKESVFE</sequence>
<organism evidence="5 6">
    <name type="scientific">Agathobacter ruminis</name>
    <dbReference type="NCBI Taxonomy" id="1712665"/>
    <lineage>
        <taxon>Bacteria</taxon>
        <taxon>Bacillati</taxon>
        <taxon>Bacillota</taxon>
        <taxon>Clostridia</taxon>
        <taxon>Lachnospirales</taxon>
        <taxon>Lachnospiraceae</taxon>
        <taxon>Agathobacter</taxon>
    </lineage>
</organism>
<evidence type="ECO:0000256" key="3">
    <source>
        <dbReference type="SAM" id="MobiDB-lite"/>
    </source>
</evidence>
<dbReference type="SUPFAM" id="SSF52540">
    <property type="entry name" value="P-loop containing nucleoside triphosphate hydrolases"/>
    <property type="match status" value="1"/>
</dbReference>
<gene>
    <name evidence="5" type="ORF">CSX02_01705</name>
</gene>
<keyword evidence="1" id="KW-0802">TPR repeat</keyword>
<dbReference type="EMBL" id="PDYG01000004">
    <property type="protein sequence ID" value="PHU38688.1"/>
    <property type="molecule type" value="Genomic_DNA"/>
</dbReference>
<protein>
    <recommendedName>
        <fullName evidence="4">AAA+ ATPase domain-containing protein</fullName>
    </recommendedName>
</protein>
<feature type="compositionally biased region" description="Basic and acidic residues" evidence="3">
    <location>
        <begin position="604"/>
        <end position="638"/>
    </location>
</feature>
<proteinExistence type="predicted"/>
<feature type="repeat" description="TPR" evidence="1">
    <location>
        <begin position="74"/>
        <end position="107"/>
    </location>
</feature>